<dbReference type="InterPro" id="IPR035386">
    <property type="entry name" value="Arm-DNA-bind_5"/>
</dbReference>
<evidence type="ECO:0000256" key="1">
    <source>
        <dbReference type="ARBA" id="ARBA00008857"/>
    </source>
</evidence>
<dbReference type="RefSeq" id="WP_207332611.1">
    <property type="nucleotide sequence ID" value="NZ_JAFMYW010000012.1"/>
</dbReference>
<evidence type="ECO:0000313" key="5">
    <source>
        <dbReference type="EMBL" id="MBO0952663.1"/>
    </source>
</evidence>
<dbReference type="PANTHER" id="PTHR30349:SF41">
    <property type="entry name" value="INTEGRASE_RECOMBINASE PROTEIN MJ0367-RELATED"/>
    <property type="match status" value="1"/>
</dbReference>
<keyword evidence="2" id="KW-0238">DNA-binding</keyword>
<dbReference type="EMBL" id="JAFMYW010000012">
    <property type="protein sequence ID" value="MBO0952663.1"/>
    <property type="molecule type" value="Genomic_DNA"/>
</dbReference>
<evidence type="ECO:0000313" key="6">
    <source>
        <dbReference type="Proteomes" id="UP000664628"/>
    </source>
</evidence>
<evidence type="ECO:0000256" key="3">
    <source>
        <dbReference type="ARBA" id="ARBA00023172"/>
    </source>
</evidence>
<dbReference type="InterPro" id="IPR002104">
    <property type="entry name" value="Integrase_catalytic"/>
</dbReference>
<feature type="domain" description="Tyr recombinase" evidence="4">
    <location>
        <begin position="232"/>
        <end position="401"/>
    </location>
</feature>
<dbReference type="SUPFAM" id="SSF56349">
    <property type="entry name" value="DNA breaking-rejoining enzymes"/>
    <property type="match status" value="1"/>
</dbReference>
<gene>
    <name evidence="5" type="ORF">J2I46_29055</name>
</gene>
<reference evidence="5 6" key="1">
    <citation type="submission" date="2021-03" db="EMBL/GenBank/DDBJ databases">
        <title>Fibrella sp. HMF5405 genome sequencing and assembly.</title>
        <authorList>
            <person name="Kang H."/>
            <person name="Kim H."/>
            <person name="Bae S."/>
            <person name="Joh K."/>
        </authorList>
    </citation>
    <scope>NUCLEOTIDE SEQUENCE [LARGE SCALE GENOMIC DNA]</scope>
    <source>
        <strain evidence="5 6">HMF5405</strain>
    </source>
</reference>
<dbReference type="CDD" id="cd01185">
    <property type="entry name" value="INTN1_C_like"/>
    <property type="match status" value="1"/>
</dbReference>
<dbReference type="Gene3D" id="1.10.150.130">
    <property type="match status" value="1"/>
</dbReference>
<evidence type="ECO:0000256" key="2">
    <source>
        <dbReference type="ARBA" id="ARBA00023125"/>
    </source>
</evidence>
<dbReference type="InterPro" id="IPR025269">
    <property type="entry name" value="SAM-like_dom"/>
</dbReference>
<dbReference type="PROSITE" id="PS51898">
    <property type="entry name" value="TYR_RECOMBINASE"/>
    <property type="match status" value="1"/>
</dbReference>
<dbReference type="PANTHER" id="PTHR30349">
    <property type="entry name" value="PHAGE INTEGRASE-RELATED"/>
    <property type="match status" value="1"/>
</dbReference>
<evidence type="ECO:0000259" key="4">
    <source>
        <dbReference type="PROSITE" id="PS51898"/>
    </source>
</evidence>
<accession>A0ABS3JT87</accession>
<protein>
    <submittedName>
        <fullName evidence="5">Site-specific integrase</fullName>
    </submittedName>
</protein>
<proteinExistence type="inferred from homology"/>
<dbReference type="InterPro" id="IPR013762">
    <property type="entry name" value="Integrase-like_cat_sf"/>
</dbReference>
<dbReference type="InterPro" id="IPR050090">
    <property type="entry name" value="Tyrosine_recombinase_XerCD"/>
</dbReference>
<organism evidence="5 6">
    <name type="scientific">Fibrella forsythiae</name>
    <dbReference type="NCBI Taxonomy" id="2817061"/>
    <lineage>
        <taxon>Bacteria</taxon>
        <taxon>Pseudomonadati</taxon>
        <taxon>Bacteroidota</taxon>
        <taxon>Cytophagia</taxon>
        <taxon>Cytophagales</taxon>
        <taxon>Spirosomataceae</taxon>
        <taxon>Fibrella</taxon>
    </lineage>
</organism>
<sequence>MGNSTYTPQNTNKKVIIKDDYIRKDGRSALYIYVSVDGEWDRIPLKLYWPTEFFDKEAGRILPRGKEDKDHSDYQIMIDTETNKVNEIFKEYRLASKTLTIGQLMRDYNSFTARKDFFSFYLNDAKERLKRRKIEKGSYKGQVSTLNSMIEFWAWEQKRGKKTEVSDRLPFSGLTPKLLENFRAWLKAHKNNIPSTVENHMKNVRIYVKRALAEGNVFDDPFKVVKVTRPETWPDVLIEEQLQELMKLFTDPGTPDNWKQVLRHFLFSCFTGLRISDVKSVHHENIKGDWLVLMPKKTLGKQKTVRVPLHPMARKLVTSLAGHLFETFTEQYTNRLLDKIGKAAGVDFKIKTHTARHTFGTLFIELGGDVVTLQDYMGHRDIGTTMKYVHISEKRKKEKINVFDKLFKTI</sequence>
<dbReference type="Pfam" id="PF13102">
    <property type="entry name" value="Phage_int_SAM_5"/>
    <property type="match status" value="1"/>
</dbReference>
<dbReference type="Pfam" id="PF17293">
    <property type="entry name" value="Arm-DNA-bind_5"/>
    <property type="match status" value="1"/>
</dbReference>
<dbReference type="Proteomes" id="UP000664628">
    <property type="component" value="Unassembled WGS sequence"/>
</dbReference>
<name>A0ABS3JT87_9BACT</name>
<dbReference type="InterPro" id="IPR010998">
    <property type="entry name" value="Integrase_recombinase_N"/>
</dbReference>
<keyword evidence="6" id="KW-1185">Reference proteome</keyword>
<dbReference type="Pfam" id="PF00589">
    <property type="entry name" value="Phage_integrase"/>
    <property type="match status" value="1"/>
</dbReference>
<dbReference type="InterPro" id="IPR011010">
    <property type="entry name" value="DNA_brk_join_enz"/>
</dbReference>
<keyword evidence="3" id="KW-0233">DNA recombination</keyword>
<comment type="similarity">
    <text evidence="1">Belongs to the 'phage' integrase family.</text>
</comment>
<comment type="caution">
    <text evidence="5">The sequence shown here is derived from an EMBL/GenBank/DDBJ whole genome shotgun (WGS) entry which is preliminary data.</text>
</comment>
<dbReference type="Gene3D" id="1.10.443.10">
    <property type="entry name" value="Intergrase catalytic core"/>
    <property type="match status" value="1"/>
</dbReference>